<evidence type="ECO:0000313" key="1">
    <source>
        <dbReference type="EMBL" id="OGI46565.1"/>
    </source>
</evidence>
<dbReference type="InterPro" id="IPR029058">
    <property type="entry name" value="AB_hydrolase_fold"/>
</dbReference>
<evidence type="ECO:0000313" key="2">
    <source>
        <dbReference type="Proteomes" id="UP000176484"/>
    </source>
</evidence>
<reference evidence="1 2" key="1">
    <citation type="journal article" date="2016" name="Nat. Commun.">
        <title>Thousands of microbial genomes shed light on interconnected biogeochemical processes in an aquifer system.</title>
        <authorList>
            <person name="Anantharaman K."/>
            <person name="Brown C.T."/>
            <person name="Hug L.A."/>
            <person name="Sharon I."/>
            <person name="Castelle C.J."/>
            <person name="Probst A.J."/>
            <person name="Thomas B.C."/>
            <person name="Singh A."/>
            <person name="Wilkins M.J."/>
            <person name="Karaoz U."/>
            <person name="Brodie E.L."/>
            <person name="Williams K.H."/>
            <person name="Hubbard S.S."/>
            <person name="Banfield J.F."/>
        </authorList>
    </citation>
    <scope>NUCLEOTIDE SEQUENCE [LARGE SCALE GENOMIC DNA]</scope>
</reference>
<gene>
    <name evidence="1" type="ORF">A2121_02875</name>
</gene>
<dbReference type="Gene3D" id="3.40.50.1820">
    <property type="entry name" value="alpha/beta hydrolase"/>
    <property type="match status" value="1"/>
</dbReference>
<sequence length="180" mass="20771">MKKVLLLPGWMTALRLYKNDVDDFDVYFGGLDEKSFSADYVVGLSLGAIIALYNIEKIKGKVILVNPPLPKRSLFRWLIKWVKYMVEEGLFLKRQKLTINPIRYTKALITCIKLLSVDFSNILDNVPKDKITVIRGKDDRFFCDELAVNFLKSKNIKVVEVKGGHNWSEEIEETMNNLII</sequence>
<dbReference type="AlphaFoldDB" id="A0A1F6TN93"/>
<accession>A0A1F6TN93</accession>
<comment type="caution">
    <text evidence="1">The sequence shown here is derived from an EMBL/GenBank/DDBJ whole genome shotgun (WGS) entry which is preliminary data.</text>
</comment>
<name>A0A1F6TN93_9BACT</name>
<dbReference type="Proteomes" id="UP000176484">
    <property type="component" value="Unassembled WGS sequence"/>
</dbReference>
<protein>
    <recommendedName>
        <fullName evidence="3">Serine aminopeptidase S33 domain-containing protein</fullName>
    </recommendedName>
</protein>
<evidence type="ECO:0008006" key="3">
    <source>
        <dbReference type="Google" id="ProtNLM"/>
    </source>
</evidence>
<proteinExistence type="predicted"/>
<organism evidence="1 2">
    <name type="scientific">Candidatus Nomurabacteria bacterium GWB1_40_6</name>
    <dbReference type="NCBI Taxonomy" id="1801727"/>
    <lineage>
        <taxon>Bacteria</taxon>
        <taxon>Candidatus Nomuraibacteriota</taxon>
    </lineage>
</organism>
<dbReference type="SUPFAM" id="SSF53474">
    <property type="entry name" value="alpha/beta-Hydrolases"/>
    <property type="match status" value="1"/>
</dbReference>
<dbReference type="EMBL" id="MFTD01000017">
    <property type="protein sequence ID" value="OGI46565.1"/>
    <property type="molecule type" value="Genomic_DNA"/>
</dbReference>